<dbReference type="EMBL" id="ML208303">
    <property type="protein sequence ID" value="TFK71093.1"/>
    <property type="molecule type" value="Genomic_DNA"/>
</dbReference>
<gene>
    <name evidence="1" type="ORF">BDN72DRAFT_937466</name>
</gene>
<dbReference type="Proteomes" id="UP000308600">
    <property type="component" value="Unassembled WGS sequence"/>
</dbReference>
<protein>
    <submittedName>
        <fullName evidence="1">Uncharacterized protein</fullName>
    </submittedName>
</protein>
<evidence type="ECO:0000313" key="2">
    <source>
        <dbReference type="Proteomes" id="UP000308600"/>
    </source>
</evidence>
<sequence>MVVSSPVSIRYATTQPWYQTFNIRVSYQHTTTTISHISWRPKPPGVAAMTSERGDLDLGIHNPTTYYRCTTAAWDQVSSTVEGFPGRGLTIQMHDDGSLPTLNHPCIPTTTNLQRRVNNLEVRRTGNDDDLQLLSNGSVESIFEYSRGFSRMGNDNSESTTCLRITPQIPRSDLRLRDLAPDTSELKMRSPQPYDHARGVHGEKHGPALLNDGGECGFYSQSSMLMRLAEAVSREVSLVLWSGKQQHPLLPSNLCSLPMVTSPQMATIDDFPMIDAFEMQGDDGGADDEHNIAGFLIPDDEGEELQGFQLHEVPESVTVADPVAQEELLPYLNIESLVDLDGGLPYDAHRIERIPLSHFQRVFEVKHKEQALNLLRKRVKLEVDERYRIAGTDKNLLWQFPGHYLDYILTVSKGPGLDACLPRTIPALGFTITIHPREDRDFNARYGPLGFNPDGCMFYLGAAPSGDLWLALKPVIESDDKEEPDVRRTRAARMSRNHWKLVYMFVAYALQLLPEQPYFFIQGRQYGYEFDTPETLDVHKHVNVKEIGVYSMSYTASRALHRTIKRGWHNWVRNAPESWTSDGWLFQHDIISVIHQCGQNQQILESAETLDTEREHWRNLFDFKQLRYLTVALATHVQAHEVTEWEARDTALVMGEDDHLYDSPDQDLRQVVDLQDLPLYDEHGQENRVYTVEGRYRPRIRAHNFDGSAPACGLLLDLTTFPRLMVGSSHSQTQNTSGSKVTAYPQAFMKGYGHVQARGTLPQFQPILDEIHTGLGKPVAHAPESDNDDADSTEEGPTRKRRVVEPIAFQSYTVLMHRTRHSAKLHDVQQGKITSALSGAYANNPQAKRKWKANVDACKNALPHHRFSSRVTLEQVPRAIRNETVLAIYLEEMEDDVVDGVHIFDQIVRTFCRGWGLANILDEFKTHLLVLRPIAYPAVYQWMTYGLCTVLELIWEYAQPFLQGATLPPPELVELTAVVERTLAFAHTGNTKVLSRALMKPLWIVQSLLEHGVPMFPPALILSHLMKPPIVLPLSIWPMVGHQPATASERSQIITYGDNHFQVFLAHMRIALTLAKPAALRLSGPALGHELHMATQIAQIALSSLISEIKQLVTVGVEHQVEELRASGDPQQALWAATCETNLESWLRCRHPLAYGDKAYEYLLKAIVSSPTDIGTGLPAGATANMGLMGWARDLIQLAFTLRGSTVPAPFITPGSALLVFKVALDKMKIFCAGLAPPQELDFLISAFVHAAEDLHIHFVPSKPRVTAGRGRSSQQPVYNAWVSLSDPSHQRHSQVNLLDPAVEARQRAEAADPRAQWSATAMSLQSLPTYLPRRSLPTEWDIKHASLKTADRESILNKTYRYVFDCFSLDNFLHQFALFISICVAMHLPYFGRPDDQPHDASLSLGELETFIRDLPWTAEGRGFNDPPPFIVMLTVYIIAFYDSQSPLRVHHLTARALPPKWASKHTNKGITGIQLVRLGLAKPLRNRIFRSARFGEDWELLSMKELKARSLIFQKHLKNGQYGPFYAMQYLFGRSSAITLARLKNQVQIDPLALS</sequence>
<organism evidence="1 2">
    <name type="scientific">Pluteus cervinus</name>
    <dbReference type="NCBI Taxonomy" id="181527"/>
    <lineage>
        <taxon>Eukaryota</taxon>
        <taxon>Fungi</taxon>
        <taxon>Dikarya</taxon>
        <taxon>Basidiomycota</taxon>
        <taxon>Agaricomycotina</taxon>
        <taxon>Agaricomycetes</taxon>
        <taxon>Agaricomycetidae</taxon>
        <taxon>Agaricales</taxon>
        <taxon>Pluteineae</taxon>
        <taxon>Pluteaceae</taxon>
        <taxon>Pluteus</taxon>
    </lineage>
</organism>
<evidence type="ECO:0000313" key="1">
    <source>
        <dbReference type="EMBL" id="TFK71093.1"/>
    </source>
</evidence>
<keyword evidence="2" id="KW-1185">Reference proteome</keyword>
<accession>A0ACD3AYM9</accession>
<name>A0ACD3AYM9_9AGAR</name>
<reference evidence="1 2" key="1">
    <citation type="journal article" date="2019" name="Nat. Ecol. Evol.">
        <title>Megaphylogeny resolves global patterns of mushroom evolution.</title>
        <authorList>
            <person name="Varga T."/>
            <person name="Krizsan K."/>
            <person name="Foldi C."/>
            <person name="Dima B."/>
            <person name="Sanchez-Garcia M."/>
            <person name="Sanchez-Ramirez S."/>
            <person name="Szollosi G.J."/>
            <person name="Szarkandi J.G."/>
            <person name="Papp V."/>
            <person name="Albert L."/>
            <person name="Andreopoulos W."/>
            <person name="Angelini C."/>
            <person name="Antonin V."/>
            <person name="Barry K.W."/>
            <person name="Bougher N.L."/>
            <person name="Buchanan P."/>
            <person name="Buyck B."/>
            <person name="Bense V."/>
            <person name="Catcheside P."/>
            <person name="Chovatia M."/>
            <person name="Cooper J."/>
            <person name="Damon W."/>
            <person name="Desjardin D."/>
            <person name="Finy P."/>
            <person name="Geml J."/>
            <person name="Haridas S."/>
            <person name="Hughes K."/>
            <person name="Justo A."/>
            <person name="Karasinski D."/>
            <person name="Kautmanova I."/>
            <person name="Kiss B."/>
            <person name="Kocsube S."/>
            <person name="Kotiranta H."/>
            <person name="LaButti K.M."/>
            <person name="Lechner B.E."/>
            <person name="Liimatainen K."/>
            <person name="Lipzen A."/>
            <person name="Lukacs Z."/>
            <person name="Mihaltcheva S."/>
            <person name="Morgado L.N."/>
            <person name="Niskanen T."/>
            <person name="Noordeloos M.E."/>
            <person name="Ohm R.A."/>
            <person name="Ortiz-Santana B."/>
            <person name="Ovrebo C."/>
            <person name="Racz N."/>
            <person name="Riley R."/>
            <person name="Savchenko A."/>
            <person name="Shiryaev A."/>
            <person name="Soop K."/>
            <person name="Spirin V."/>
            <person name="Szebenyi C."/>
            <person name="Tomsovsky M."/>
            <person name="Tulloss R.E."/>
            <person name="Uehling J."/>
            <person name="Grigoriev I.V."/>
            <person name="Vagvolgyi C."/>
            <person name="Papp T."/>
            <person name="Martin F.M."/>
            <person name="Miettinen O."/>
            <person name="Hibbett D.S."/>
            <person name="Nagy L.G."/>
        </authorList>
    </citation>
    <scope>NUCLEOTIDE SEQUENCE [LARGE SCALE GENOMIC DNA]</scope>
    <source>
        <strain evidence="1 2">NL-1719</strain>
    </source>
</reference>
<proteinExistence type="predicted"/>